<name>A0A840VEZ4_9PROT</name>
<protein>
    <submittedName>
        <fullName evidence="1">Uncharacterized protein</fullName>
    </submittedName>
</protein>
<dbReference type="RefSeq" id="WP_183267475.1">
    <property type="nucleotide sequence ID" value="NZ_JACHFJ010000018.1"/>
</dbReference>
<evidence type="ECO:0000313" key="2">
    <source>
        <dbReference type="Proteomes" id="UP000553706"/>
    </source>
</evidence>
<reference evidence="1 2" key="1">
    <citation type="submission" date="2020-08" db="EMBL/GenBank/DDBJ databases">
        <title>Genomic Encyclopedia of Type Strains, Phase IV (KMG-IV): sequencing the most valuable type-strain genomes for metagenomic binning, comparative biology and taxonomic classification.</title>
        <authorList>
            <person name="Goeker M."/>
        </authorList>
    </citation>
    <scope>NUCLEOTIDE SEQUENCE [LARGE SCALE GENOMIC DNA]</scope>
    <source>
        <strain evidence="1 2">DSM 27026</strain>
    </source>
</reference>
<sequence>MTTQLNKICAIKTIALVAQEMGEDEQWLHEIIDEMEPEDGLIWVYGPDGEGTPAFSDFGIENLEDIIRERRRPKK</sequence>
<accession>A0A840VEZ4</accession>
<comment type="caution">
    <text evidence="1">The sequence shown here is derived from an EMBL/GenBank/DDBJ whole genome shotgun (WGS) entry which is preliminary data.</text>
</comment>
<keyword evidence="2" id="KW-1185">Reference proteome</keyword>
<dbReference type="Proteomes" id="UP000553706">
    <property type="component" value="Unassembled WGS sequence"/>
</dbReference>
<dbReference type="AlphaFoldDB" id="A0A840VEZ4"/>
<evidence type="ECO:0000313" key="1">
    <source>
        <dbReference type="EMBL" id="MBB5374463.1"/>
    </source>
</evidence>
<gene>
    <name evidence="1" type="ORF">HNP71_002737</name>
</gene>
<organism evidence="1 2">
    <name type="scientific">Acidocella aromatica</name>
    <dbReference type="NCBI Taxonomy" id="1303579"/>
    <lineage>
        <taxon>Bacteria</taxon>
        <taxon>Pseudomonadati</taxon>
        <taxon>Pseudomonadota</taxon>
        <taxon>Alphaproteobacteria</taxon>
        <taxon>Acetobacterales</taxon>
        <taxon>Acidocellaceae</taxon>
        <taxon>Acidocella</taxon>
    </lineage>
</organism>
<dbReference type="EMBL" id="JACHFJ010000018">
    <property type="protein sequence ID" value="MBB5374463.1"/>
    <property type="molecule type" value="Genomic_DNA"/>
</dbReference>
<proteinExistence type="predicted"/>